<dbReference type="InterPro" id="IPR052234">
    <property type="entry name" value="U5_snRNP_Component"/>
</dbReference>
<keyword evidence="14" id="KW-1185">Reference proteome</keyword>
<dbReference type="GO" id="GO:0003723">
    <property type="term" value="F:RNA binding"/>
    <property type="evidence" value="ECO:0007669"/>
    <property type="project" value="TreeGrafter"/>
</dbReference>
<feature type="repeat" description="WD" evidence="11">
    <location>
        <begin position="824"/>
        <end position="854"/>
    </location>
</feature>
<feature type="region of interest" description="Disordered" evidence="12">
    <location>
        <begin position="1"/>
        <end position="108"/>
    </location>
</feature>
<feature type="repeat" description="WD" evidence="11">
    <location>
        <begin position="855"/>
        <end position="890"/>
    </location>
</feature>
<feature type="repeat" description="WD" evidence="11">
    <location>
        <begin position="594"/>
        <end position="627"/>
    </location>
</feature>
<gene>
    <name evidence="13" type="ORF">QYM36_008658</name>
</gene>
<keyword evidence="6" id="KW-0539">Nucleus</keyword>
<dbReference type="SUPFAM" id="SSF50978">
    <property type="entry name" value="WD40 repeat-like"/>
    <property type="match status" value="1"/>
</dbReference>
<dbReference type="GO" id="GO:0000375">
    <property type="term" value="P:RNA splicing, via transesterification reactions"/>
    <property type="evidence" value="ECO:0007669"/>
    <property type="project" value="UniProtKB-ARBA"/>
</dbReference>
<dbReference type="Proteomes" id="UP001187531">
    <property type="component" value="Unassembled WGS sequence"/>
</dbReference>
<dbReference type="GO" id="GO:0071013">
    <property type="term" value="C:catalytic step 2 spliceosome"/>
    <property type="evidence" value="ECO:0007669"/>
    <property type="project" value="TreeGrafter"/>
</dbReference>
<feature type="repeat" description="WD" evidence="11">
    <location>
        <begin position="728"/>
        <end position="762"/>
    </location>
</feature>
<dbReference type="SUPFAM" id="SSF53098">
    <property type="entry name" value="Ribonuclease H-like"/>
    <property type="match status" value="1"/>
</dbReference>
<dbReference type="InterPro" id="IPR020472">
    <property type="entry name" value="WD40_PAC1"/>
</dbReference>
<dbReference type="GO" id="GO:0006397">
    <property type="term" value="P:mRNA processing"/>
    <property type="evidence" value="ECO:0007669"/>
    <property type="project" value="UniProtKB-KW"/>
</dbReference>
<feature type="repeat" description="WD" evidence="11">
    <location>
        <begin position="637"/>
        <end position="678"/>
    </location>
</feature>
<keyword evidence="2 11" id="KW-0853">WD repeat</keyword>
<dbReference type="PROSITE" id="PS50294">
    <property type="entry name" value="WD_REPEATS_REGION"/>
    <property type="match status" value="6"/>
</dbReference>
<evidence type="ECO:0000313" key="13">
    <source>
        <dbReference type="EMBL" id="KAK2714161.1"/>
    </source>
</evidence>
<evidence type="ECO:0000256" key="8">
    <source>
        <dbReference type="ARBA" id="ARBA00064268"/>
    </source>
</evidence>
<feature type="repeat" description="WD" evidence="11">
    <location>
        <begin position="679"/>
        <end position="712"/>
    </location>
</feature>
<dbReference type="Pfam" id="PF00400">
    <property type="entry name" value="WD40"/>
    <property type="match status" value="7"/>
</dbReference>
<dbReference type="FunFam" id="2.130.10.10:FF:000229">
    <property type="entry name" value="Small nuclear ribonucleoprotein U5 subunit 40"/>
    <property type="match status" value="1"/>
</dbReference>
<keyword evidence="4" id="KW-0677">Repeat</keyword>
<feature type="compositionally biased region" description="Basic and acidic residues" evidence="12">
    <location>
        <begin position="14"/>
        <end position="37"/>
    </location>
</feature>
<dbReference type="PANTHER" id="PTHR44006:SF1">
    <property type="entry name" value="U5 SMALL NUCLEAR RIBONUCLEOPROTEIN 40 KDA PROTEIN"/>
    <property type="match status" value="1"/>
</dbReference>
<evidence type="ECO:0000313" key="14">
    <source>
        <dbReference type="Proteomes" id="UP001187531"/>
    </source>
</evidence>
<dbReference type="SMART" id="SM00320">
    <property type="entry name" value="WD40"/>
    <property type="match status" value="7"/>
</dbReference>
<comment type="function">
    <text evidence="7">Required for pre-mRNA splicing as component of the activated spliceosome. Component of the U5 small nuclear ribonucleoprotein (snRNP) complex and the U4/U6-U5 tri-snRNP complex, building blocks of the spliceosome. As a component of the minor spliceosome, involved in the splicing of U12-type introns in pre-mRNAs.</text>
</comment>
<keyword evidence="3" id="KW-0507">mRNA processing</keyword>
<evidence type="ECO:0000256" key="10">
    <source>
        <dbReference type="ARBA" id="ARBA00075772"/>
    </source>
</evidence>
<dbReference type="InterPro" id="IPR001680">
    <property type="entry name" value="WD40_rpt"/>
</dbReference>
<sequence>MKQSKLQQFFKKPGPPDETDKRQENPNKPTEELHEVTEVQTGINPDSRANLGSDKNSKNCDQDMISLGEESGSSTESSESEESDSDDECVDERMNVKAKPKKKKTHYKHKFNSDWLSDKDLQKWIRKDEKDSTRFMCLVCNKSYIGGKTHALRHSKNKFHVKNFEAKQHTTDLANLCSSNVEFKKSVMLQKSVDNAELKLSGFIAEHNLPFRVMEHLPGLLKNVFPDSVIAGKITCGRDKTRNIIVKKLAPDADQALSEKLQKCKFSMLLDESTDKSVVKSMAVVARFWCPQLKRVCDRLLGLVEVPSATAQIMKGEVDKLLSIRNIPKENCIGFGWDNVSVNMGKVTGLKALVKIDNPYVIVVGCVCHSLALCASNASKEIPLEFDEFVRDVYNYIQHSPKRIAAYAEFQGITDTKNHRLLKVCDVRWLSLESVVMQILEQWRALKVYFYEEFKAIKSASAEKVLKMMENVYTKLYLQFLGFILPQVNKLNIFIPLVVADMVFLVGNIPLHITMMTLGKVGLLVMPKATKLDVMGLWYCNIQNPMRRYDDTHDMVAVAKRPNNELVAVSQRGKQIQIAGPPRTSSLLAPIMLLSGHGGDIFCGKFHPDGTMFASAGFDRQILLWNVYGECENYAVLQGHTGAILDLQFNTDGSLMATASTDKIVSLWDPFTGSRLKKLKGHTSFVNSCHMSRRGVQFICSGADDCTVRVWDARRKGECHNFNANYPVTAVTFNDSSECVISGGVDNDVKVWDLRKKAVLYKLSGHGDTVTGLSLSPDGNLLLSNSMDGTLRIWDVRPYCPGDRCLKIFSGNQHNFEKNLLRCSWSPKGNRIAAGSADRLVYVWDVYSRKVAYRLPGHNGSVNDVQFHPSEPIISSVSSDKNIYFGEVEP</sequence>
<accession>A0AA88L664</accession>
<dbReference type="InterPro" id="IPR019775">
    <property type="entry name" value="WD40_repeat_CS"/>
</dbReference>
<organism evidence="13 14">
    <name type="scientific">Artemia franciscana</name>
    <name type="common">Brine shrimp</name>
    <name type="synonym">Artemia sanfranciscana</name>
    <dbReference type="NCBI Taxonomy" id="6661"/>
    <lineage>
        <taxon>Eukaryota</taxon>
        <taxon>Metazoa</taxon>
        <taxon>Ecdysozoa</taxon>
        <taxon>Arthropoda</taxon>
        <taxon>Crustacea</taxon>
        <taxon>Branchiopoda</taxon>
        <taxon>Anostraca</taxon>
        <taxon>Artemiidae</taxon>
        <taxon>Artemia</taxon>
    </lineage>
</organism>
<evidence type="ECO:0000256" key="9">
    <source>
        <dbReference type="ARBA" id="ARBA00073554"/>
    </source>
</evidence>
<feature type="compositionally biased region" description="Acidic residues" evidence="12">
    <location>
        <begin position="78"/>
        <end position="90"/>
    </location>
</feature>
<evidence type="ECO:0000256" key="5">
    <source>
        <dbReference type="ARBA" id="ARBA00023187"/>
    </source>
</evidence>
<dbReference type="PROSITE" id="PS50082">
    <property type="entry name" value="WD_REPEATS_2"/>
    <property type="match status" value="7"/>
</dbReference>
<protein>
    <recommendedName>
        <fullName evidence="9">U5 small nuclear ribonucleoprotein 40 kDa protein</fullName>
    </recommendedName>
    <alternativeName>
        <fullName evidence="10">WD repeat-containing protein 57</fullName>
    </alternativeName>
</protein>
<dbReference type="InterPro" id="IPR012337">
    <property type="entry name" value="RNaseH-like_sf"/>
</dbReference>
<evidence type="ECO:0000256" key="3">
    <source>
        <dbReference type="ARBA" id="ARBA00022664"/>
    </source>
</evidence>
<comment type="caution">
    <text evidence="13">The sequence shown here is derived from an EMBL/GenBank/DDBJ whole genome shotgun (WGS) entry which is preliminary data.</text>
</comment>
<keyword evidence="5" id="KW-0508">mRNA splicing</keyword>
<dbReference type="AlphaFoldDB" id="A0AA88L664"/>
<feature type="repeat" description="WD" evidence="11">
    <location>
        <begin position="763"/>
        <end position="797"/>
    </location>
</feature>
<dbReference type="Gene3D" id="2.130.10.10">
    <property type="entry name" value="YVTN repeat-like/Quinoprotein amine dehydrogenase"/>
    <property type="match status" value="1"/>
</dbReference>
<evidence type="ECO:0000256" key="6">
    <source>
        <dbReference type="ARBA" id="ARBA00023242"/>
    </source>
</evidence>
<name>A0AA88L664_ARTSF</name>
<dbReference type="PROSITE" id="PS00678">
    <property type="entry name" value="WD_REPEATS_1"/>
    <property type="match status" value="2"/>
</dbReference>
<dbReference type="PANTHER" id="PTHR44006">
    <property type="entry name" value="U5 SMALL NUCLEAR RIBONUCLEOPROTEIN 40 KDA PROTEIN"/>
    <property type="match status" value="1"/>
</dbReference>
<comment type="subcellular location">
    <subcellularLocation>
        <location evidence="1">Nucleus</location>
    </subcellularLocation>
</comment>
<proteinExistence type="predicted"/>
<evidence type="ECO:0000256" key="2">
    <source>
        <dbReference type="ARBA" id="ARBA00022574"/>
    </source>
</evidence>
<evidence type="ECO:0000256" key="4">
    <source>
        <dbReference type="ARBA" id="ARBA00022737"/>
    </source>
</evidence>
<reference evidence="13" key="1">
    <citation type="submission" date="2023-07" db="EMBL/GenBank/DDBJ databases">
        <title>Chromosome-level genome assembly of Artemia franciscana.</title>
        <authorList>
            <person name="Jo E."/>
        </authorList>
    </citation>
    <scope>NUCLEOTIDE SEQUENCE</scope>
    <source>
        <tissue evidence="13">Whole body</tissue>
    </source>
</reference>
<evidence type="ECO:0000256" key="11">
    <source>
        <dbReference type="PROSITE-ProRule" id="PRU00221"/>
    </source>
</evidence>
<dbReference type="InterPro" id="IPR036322">
    <property type="entry name" value="WD40_repeat_dom_sf"/>
</dbReference>
<evidence type="ECO:0000256" key="7">
    <source>
        <dbReference type="ARBA" id="ARBA00057342"/>
    </source>
</evidence>
<comment type="subunit">
    <text evidence="8">Component of the pre-catalytic and catalytic spliceosome complexes. Component of the postcatalytic spliceosome P complex. Part of the U5 snRNP complex. Interacts with PRPF8. Component of the U4/U6-U5 tri-snRNP complex composed of the U4, U6 and U5 snRNAs and at least PRPF3, PRPF4, PRPF6, PRPF8, PRPF31, SNRNP200, TXNL4A, WDR57, SNRNP40, DDX23, CD2BP2, PPIH, SNU13, EFTUD2, SART1 and USP39. Component of the minor spliceosome, which splices U12-type introns.</text>
</comment>
<feature type="compositionally biased region" description="Basic residues" evidence="12">
    <location>
        <begin position="96"/>
        <end position="108"/>
    </location>
</feature>
<dbReference type="PRINTS" id="PR00320">
    <property type="entry name" value="GPROTEINBRPT"/>
</dbReference>
<dbReference type="GO" id="GO:0005682">
    <property type="term" value="C:U5 snRNP"/>
    <property type="evidence" value="ECO:0007669"/>
    <property type="project" value="UniProtKB-ARBA"/>
</dbReference>
<evidence type="ECO:0000256" key="12">
    <source>
        <dbReference type="SAM" id="MobiDB-lite"/>
    </source>
</evidence>
<dbReference type="InterPro" id="IPR015943">
    <property type="entry name" value="WD40/YVTN_repeat-like_dom_sf"/>
</dbReference>
<dbReference type="EMBL" id="JAVRJZ010000013">
    <property type="protein sequence ID" value="KAK2714161.1"/>
    <property type="molecule type" value="Genomic_DNA"/>
</dbReference>
<evidence type="ECO:0000256" key="1">
    <source>
        <dbReference type="ARBA" id="ARBA00004123"/>
    </source>
</evidence>
<dbReference type="CDD" id="cd00200">
    <property type="entry name" value="WD40"/>
    <property type="match status" value="1"/>
</dbReference>